<dbReference type="KEGG" id="smai:EXU30_15020"/>
<name>A0A411PJX7_9GAMM</name>
<sequence>MKYLALIAALAFTGSAYATDCVECHEVNLEEHVEMEATLGTCNDCHGLADAHDVDMEMHSEELTITECADCHELSK</sequence>
<organism evidence="2 3">
    <name type="scientific">Shewanella maritima</name>
    <dbReference type="NCBI Taxonomy" id="2520507"/>
    <lineage>
        <taxon>Bacteria</taxon>
        <taxon>Pseudomonadati</taxon>
        <taxon>Pseudomonadota</taxon>
        <taxon>Gammaproteobacteria</taxon>
        <taxon>Alteromonadales</taxon>
        <taxon>Shewanellaceae</taxon>
        <taxon>Shewanella</taxon>
    </lineage>
</organism>
<keyword evidence="1" id="KW-0732">Signal</keyword>
<dbReference type="Gene3D" id="3.90.10.10">
    <property type="entry name" value="Cytochrome C3"/>
    <property type="match status" value="1"/>
</dbReference>
<dbReference type="SUPFAM" id="SSF48695">
    <property type="entry name" value="Multiheme cytochromes"/>
    <property type="match status" value="1"/>
</dbReference>
<gene>
    <name evidence="2" type="ORF">EXU30_15020</name>
</gene>
<evidence type="ECO:0000313" key="3">
    <source>
        <dbReference type="Proteomes" id="UP000291106"/>
    </source>
</evidence>
<accession>A0A411PJX7</accession>
<dbReference type="RefSeq" id="WP_130601361.1">
    <property type="nucleotide sequence ID" value="NZ_CP036200.1"/>
</dbReference>
<evidence type="ECO:0000313" key="2">
    <source>
        <dbReference type="EMBL" id="QBF83843.1"/>
    </source>
</evidence>
<dbReference type="Proteomes" id="UP000291106">
    <property type="component" value="Chromosome"/>
</dbReference>
<feature type="signal peptide" evidence="1">
    <location>
        <begin position="1"/>
        <end position="18"/>
    </location>
</feature>
<evidence type="ECO:0000256" key="1">
    <source>
        <dbReference type="SAM" id="SignalP"/>
    </source>
</evidence>
<dbReference type="AlphaFoldDB" id="A0A411PJX7"/>
<protein>
    <submittedName>
        <fullName evidence="2">Uncharacterized protein</fullName>
    </submittedName>
</protein>
<proteinExistence type="predicted"/>
<keyword evidence="3" id="KW-1185">Reference proteome</keyword>
<dbReference type="EMBL" id="CP036200">
    <property type="protein sequence ID" value="QBF83843.1"/>
    <property type="molecule type" value="Genomic_DNA"/>
</dbReference>
<reference evidence="2 3" key="1">
    <citation type="submission" date="2019-02" db="EMBL/GenBank/DDBJ databases">
        <title>Shewanella sp. D4-2 isolated from Dokdo Island.</title>
        <authorList>
            <person name="Baek K."/>
        </authorList>
    </citation>
    <scope>NUCLEOTIDE SEQUENCE [LARGE SCALE GENOMIC DNA]</scope>
    <source>
        <strain evidence="2 3">D4-2</strain>
    </source>
</reference>
<dbReference type="OrthoDB" id="6272051at2"/>
<feature type="chain" id="PRO_5019096129" evidence="1">
    <location>
        <begin position="19"/>
        <end position="76"/>
    </location>
</feature>
<dbReference type="InterPro" id="IPR036280">
    <property type="entry name" value="Multihaem_cyt_sf"/>
</dbReference>